<comment type="caution">
    <text evidence="1">The sequence shown here is derived from an EMBL/GenBank/DDBJ whole genome shotgun (WGS) entry which is preliminary data.</text>
</comment>
<organism evidence="1 2">
    <name type="scientific">Elasticomyces elasticus</name>
    <dbReference type="NCBI Taxonomy" id="574655"/>
    <lineage>
        <taxon>Eukaryota</taxon>
        <taxon>Fungi</taxon>
        <taxon>Dikarya</taxon>
        <taxon>Ascomycota</taxon>
        <taxon>Pezizomycotina</taxon>
        <taxon>Dothideomycetes</taxon>
        <taxon>Dothideomycetidae</taxon>
        <taxon>Mycosphaerellales</taxon>
        <taxon>Teratosphaeriaceae</taxon>
        <taxon>Elasticomyces</taxon>
    </lineage>
</organism>
<dbReference type="PANTHER" id="PTHR47843">
    <property type="entry name" value="BTB DOMAIN-CONTAINING PROTEIN-RELATED"/>
    <property type="match status" value="1"/>
</dbReference>
<accession>A0AAN7WGK6</accession>
<sequence>MASVRQSAAGLICATFQPIAVIVGPPTATRTFYLYFELATTHSAFLASATKEEWLPEGRVVRIPSRDPELFAYFAGFLMTGKILTIKSGSKSTDENEEEWDLLARLWVLGDFLLSTSFKDAVVDALISKVADGVSVPTELHELIYGNTAGVCGMRRLIVDLAVFAWPKGTMGEKAFNEASAGFFRDVAVRQAVMSEEEKTEGFVLESNSCKYHGHGEGSCYKGMCGSAMI</sequence>
<reference evidence="1" key="1">
    <citation type="submission" date="2023-08" db="EMBL/GenBank/DDBJ databases">
        <title>Black Yeasts Isolated from many extreme environments.</title>
        <authorList>
            <person name="Coleine C."/>
            <person name="Stajich J.E."/>
            <person name="Selbmann L."/>
        </authorList>
    </citation>
    <scope>NUCLEOTIDE SEQUENCE</scope>
    <source>
        <strain evidence="1">CCFEE 5810</strain>
    </source>
</reference>
<name>A0AAN7WGK6_9PEZI</name>
<dbReference type="EMBL" id="JAVRQU010000003">
    <property type="protein sequence ID" value="KAK5704972.1"/>
    <property type="molecule type" value="Genomic_DNA"/>
</dbReference>
<evidence type="ECO:0008006" key="3">
    <source>
        <dbReference type="Google" id="ProtNLM"/>
    </source>
</evidence>
<dbReference type="AlphaFoldDB" id="A0AAN7WGK6"/>
<dbReference type="PANTHER" id="PTHR47843:SF2">
    <property type="entry name" value="BTB DOMAIN-CONTAINING PROTEIN"/>
    <property type="match status" value="1"/>
</dbReference>
<gene>
    <name evidence="1" type="ORF">LTR97_002086</name>
</gene>
<evidence type="ECO:0000313" key="1">
    <source>
        <dbReference type="EMBL" id="KAK5704972.1"/>
    </source>
</evidence>
<dbReference type="Proteomes" id="UP001310594">
    <property type="component" value="Unassembled WGS sequence"/>
</dbReference>
<evidence type="ECO:0000313" key="2">
    <source>
        <dbReference type="Proteomes" id="UP001310594"/>
    </source>
</evidence>
<protein>
    <recommendedName>
        <fullName evidence="3">BTB domain-containing protein</fullName>
    </recommendedName>
</protein>
<proteinExistence type="predicted"/>